<evidence type="ECO:0000256" key="6">
    <source>
        <dbReference type="ARBA" id="ARBA00022962"/>
    </source>
</evidence>
<dbReference type="EMBL" id="VUNL01000008">
    <property type="protein sequence ID" value="MSV25143.1"/>
    <property type="molecule type" value="Genomic_DNA"/>
</dbReference>
<name>A0A6I2USG6_9FIRM</name>
<keyword evidence="7" id="KW-0169">Cobalamin biosynthesis</keyword>
<dbReference type="SUPFAM" id="SSF52317">
    <property type="entry name" value="Class I glutamine amidotransferase-like"/>
    <property type="match status" value="1"/>
</dbReference>
<dbReference type="Gene3D" id="3.40.50.880">
    <property type="match status" value="1"/>
</dbReference>
<dbReference type="SUPFAM" id="SSF52540">
    <property type="entry name" value="P-loop containing nucleoside triphosphate hydrolases"/>
    <property type="match status" value="1"/>
</dbReference>
<evidence type="ECO:0000256" key="2">
    <source>
        <dbReference type="ARBA" id="ARBA00022598"/>
    </source>
</evidence>
<evidence type="ECO:0000256" key="5">
    <source>
        <dbReference type="ARBA" id="ARBA00022842"/>
    </source>
</evidence>
<accession>A0A6I2USG6</accession>
<evidence type="ECO:0000313" key="11">
    <source>
        <dbReference type="Proteomes" id="UP000430222"/>
    </source>
</evidence>
<dbReference type="UniPathway" id="UPA00148">
    <property type="reaction ID" value="UER00231"/>
</dbReference>
<organism evidence="10 11">
    <name type="scientific">Selenomonas montiformis</name>
    <dbReference type="NCBI Taxonomy" id="2652285"/>
    <lineage>
        <taxon>Bacteria</taxon>
        <taxon>Bacillati</taxon>
        <taxon>Bacillota</taxon>
        <taxon>Negativicutes</taxon>
        <taxon>Selenomonadales</taxon>
        <taxon>Selenomonadaceae</taxon>
        <taxon>Selenomonas</taxon>
    </lineage>
</organism>
<keyword evidence="11" id="KW-1185">Reference proteome</keyword>
<dbReference type="CDD" id="cd05388">
    <property type="entry name" value="CobB_N"/>
    <property type="match status" value="1"/>
</dbReference>
<evidence type="ECO:0000256" key="3">
    <source>
        <dbReference type="ARBA" id="ARBA00022741"/>
    </source>
</evidence>
<comment type="cofactor">
    <cofactor evidence="1 7">
        <name>Mg(2+)</name>
        <dbReference type="ChEBI" id="CHEBI:18420"/>
    </cofactor>
</comment>
<feature type="site" description="Increases nucleophilicity of active site Cys" evidence="7">
    <location>
        <position position="431"/>
    </location>
</feature>
<dbReference type="GO" id="GO:0009236">
    <property type="term" value="P:cobalamin biosynthetic process"/>
    <property type="evidence" value="ECO:0007669"/>
    <property type="project" value="UniProtKB-UniRule"/>
</dbReference>
<dbReference type="InterPro" id="IPR027417">
    <property type="entry name" value="P-loop_NTPase"/>
</dbReference>
<dbReference type="NCBIfam" id="TIGR00379">
    <property type="entry name" value="cobB"/>
    <property type="match status" value="1"/>
</dbReference>
<dbReference type="AlphaFoldDB" id="A0A6I2USG6"/>
<comment type="pathway">
    <text evidence="7">Cofactor biosynthesis; adenosylcobalamin biosynthesis; cob(II)yrinate a,c-diamide from sirohydrochlorin (anaerobic route): step 10/10.</text>
</comment>
<dbReference type="PROSITE" id="PS51274">
    <property type="entry name" value="GATASE_COBBQ"/>
    <property type="match status" value="1"/>
</dbReference>
<dbReference type="Pfam" id="PF07685">
    <property type="entry name" value="GATase_3"/>
    <property type="match status" value="1"/>
</dbReference>
<dbReference type="NCBIfam" id="NF002204">
    <property type="entry name" value="PRK01077.1"/>
    <property type="match status" value="1"/>
</dbReference>
<comment type="function">
    <text evidence="7">Catalyzes the ATP-dependent amidation of the two carboxylate groups at positions a and c of cobyrinate, using either L-glutamine or ammonia as the nitrogen source.</text>
</comment>
<evidence type="ECO:0000313" key="10">
    <source>
        <dbReference type="EMBL" id="MSV25143.1"/>
    </source>
</evidence>
<dbReference type="EC" id="6.3.5.11" evidence="7"/>
<dbReference type="InterPro" id="IPR002586">
    <property type="entry name" value="CobQ/CobB/MinD/ParA_Nub-bd_dom"/>
</dbReference>
<dbReference type="Pfam" id="PF01656">
    <property type="entry name" value="CbiA"/>
    <property type="match status" value="1"/>
</dbReference>
<sequence>MGKISRLVIGAVQSGSGKTTIVTGLLAALRQRGLNVQSFKVGPDYIDPGYHQLASGRPAHNLDTWLVPPQVVPEIFCKEAGSADLAVIEGVMGLFDGGRSGVSSTAEIAKLIQAPVVLVIDVKSMGASAAAIARGFRDYDPDVQLAGVILNRVGSDTHEAIVREAMQKIGMTVFGAIRRDTALVMPERHLGLLPVQENEECQVVNRMGEAVSRQLDLDGLLDLAAQAGSIGDGLKAEKKGRPHLCRIGIARDEAFSFYYPTSLQVLEQNGAELVPFSPLHDDTLPELDGMIFGGGFPEMFAGRLAENASMRAAIRSVADRGMPIYAECGGYMYLLEDLQDFEGKVWPMAGVFSGRAVMTKKLQMVGYVEAELWQDTVLGPCGKLFHGHEFHFSAEQETNGMLRPFCFKKLRNGVSYPAGQSRKNALGSYLHLHFAGCPDAAASFVAHCRQFWLQRERNEGSF</sequence>
<feature type="active site" description="Nucleophile" evidence="7">
    <location>
        <position position="328"/>
    </location>
</feature>
<evidence type="ECO:0000259" key="9">
    <source>
        <dbReference type="Pfam" id="PF07685"/>
    </source>
</evidence>
<evidence type="ECO:0000256" key="4">
    <source>
        <dbReference type="ARBA" id="ARBA00022840"/>
    </source>
</evidence>
<comment type="miscellaneous">
    <text evidence="7">The a and c carboxylates of cobyrinate are activated for nucleophilic attack via formation of a phosphorylated intermediate by ATP. CbiA catalyzes first the amidation of the c-carboxylate, and then that of the a-carboxylate.</text>
</comment>
<dbReference type="Proteomes" id="UP000430222">
    <property type="component" value="Unassembled WGS sequence"/>
</dbReference>
<reference evidence="10 11" key="1">
    <citation type="submission" date="2019-08" db="EMBL/GenBank/DDBJ databases">
        <title>In-depth cultivation of the pig gut microbiome towards novel bacterial diversity and tailored functional studies.</title>
        <authorList>
            <person name="Wylensek D."/>
            <person name="Hitch T.C.A."/>
            <person name="Clavel T."/>
        </authorList>
    </citation>
    <scope>NUCLEOTIDE SEQUENCE [LARGE SCALE GENOMIC DNA]</scope>
    <source>
        <strain evidence="11">WCA-380-WT-3B3</strain>
    </source>
</reference>
<feature type="domain" description="CobB/CobQ-like glutamine amidotransferase" evidence="9">
    <location>
        <begin position="246"/>
        <end position="435"/>
    </location>
</feature>
<comment type="catalytic activity">
    <reaction evidence="7">
        <text>cob(II)yrinate + 2 L-glutamine + 2 ATP + 2 H2O = cob(II)yrinate a,c diamide + 2 L-glutamate + 2 ADP + 2 phosphate + 2 H(+)</text>
        <dbReference type="Rhea" id="RHEA:26289"/>
        <dbReference type="ChEBI" id="CHEBI:15377"/>
        <dbReference type="ChEBI" id="CHEBI:15378"/>
        <dbReference type="ChEBI" id="CHEBI:29985"/>
        <dbReference type="ChEBI" id="CHEBI:30616"/>
        <dbReference type="ChEBI" id="CHEBI:43474"/>
        <dbReference type="ChEBI" id="CHEBI:58359"/>
        <dbReference type="ChEBI" id="CHEBI:58537"/>
        <dbReference type="ChEBI" id="CHEBI:58894"/>
        <dbReference type="ChEBI" id="CHEBI:456216"/>
        <dbReference type="EC" id="6.3.5.11"/>
    </reaction>
</comment>
<dbReference type="HAMAP" id="MF_00027">
    <property type="entry name" value="CobB_CbiA"/>
    <property type="match status" value="1"/>
</dbReference>
<dbReference type="PANTHER" id="PTHR43873:SF1">
    <property type="entry name" value="COBYRINATE A,C-DIAMIDE SYNTHASE"/>
    <property type="match status" value="1"/>
</dbReference>
<gene>
    <name evidence="7" type="primary">cbiA</name>
    <name evidence="10" type="ORF">FYJ78_08110</name>
</gene>
<proteinExistence type="inferred from homology"/>
<evidence type="ECO:0000256" key="1">
    <source>
        <dbReference type="ARBA" id="ARBA00001946"/>
    </source>
</evidence>
<dbReference type="RefSeq" id="WP_154620923.1">
    <property type="nucleotide sequence ID" value="NZ_VUNL01000008.1"/>
</dbReference>
<dbReference type="InterPro" id="IPR029062">
    <property type="entry name" value="Class_I_gatase-like"/>
</dbReference>
<keyword evidence="4 7" id="KW-0067">ATP-binding</keyword>
<evidence type="ECO:0000256" key="7">
    <source>
        <dbReference type="HAMAP-Rule" id="MF_00027"/>
    </source>
</evidence>
<evidence type="ECO:0000259" key="8">
    <source>
        <dbReference type="Pfam" id="PF01656"/>
    </source>
</evidence>
<dbReference type="PANTHER" id="PTHR43873">
    <property type="entry name" value="COBYRINATE A,C-DIAMIDE SYNTHASE"/>
    <property type="match status" value="1"/>
</dbReference>
<keyword evidence="2 7" id="KW-0436">Ligase</keyword>
<keyword evidence="6 7" id="KW-0315">Glutamine amidotransferase</keyword>
<dbReference type="Gene3D" id="3.40.50.300">
    <property type="entry name" value="P-loop containing nucleotide triphosphate hydrolases"/>
    <property type="match status" value="1"/>
</dbReference>
<dbReference type="InterPro" id="IPR011698">
    <property type="entry name" value="GATase_3"/>
</dbReference>
<protein>
    <recommendedName>
        <fullName evidence="7">Cobyrinate a,c-diamide synthase</fullName>
        <ecNumber evidence="7">6.3.5.11</ecNumber>
    </recommendedName>
    <alternativeName>
        <fullName evidence="7">Cobyrinic acid a,c-diamide synthetase</fullName>
    </alternativeName>
</protein>
<keyword evidence="3 7" id="KW-0547">Nucleotide-binding</keyword>
<dbReference type="GO" id="GO:0042242">
    <property type="term" value="F:cobyrinic acid a,c-diamide synthase activity"/>
    <property type="evidence" value="ECO:0007669"/>
    <property type="project" value="UniProtKB-UniRule"/>
</dbReference>
<comment type="caution">
    <text evidence="10">The sequence shown here is derived from an EMBL/GenBank/DDBJ whole genome shotgun (WGS) entry which is preliminary data.</text>
</comment>
<dbReference type="CDD" id="cd03130">
    <property type="entry name" value="GATase1_CobB"/>
    <property type="match status" value="1"/>
</dbReference>
<dbReference type="GO" id="GO:0005524">
    <property type="term" value="F:ATP binding"/>
    <property type="evidence" value="ECO:0007669"/>
    <property type="project" value="UniProtKB-UniRule"/>
</dbReference>
<feature type="domain" description="CobQ/CobB/MinD/ParA nucleotide binding" evidence="8">
    <location>
        <begin position="9"/>
        <end position="189"/>
    </location>
</feature>
<dbReference type="InterPro" id="IPR004484">
    <property type="entry name" value="CbiA/CobB_synth"/>
</dbReference>
<keyword evidence="5 7" id="KW-0460">Magnesium</keyword>
<comment type="domain">
    <text evidence="7">Comprises of two domains. The C-terminal domain contains the binding site for glutamine and catalyzes the hydrolysis of this substrate to glutamate and ammonia. The N-terminal domain is anticipated to bind ATP and cobyrinate and catalyzes the ultimate synthesis of the diamide product. The ammonia produced via the glutaminase domain is probably translocated to the adjacent domain via a molecular tunnel, where it reacts with an activated intermediate.</text>
</comment>
<comment type="similarity">
    <text evidence="7">Belongs to the CobB/CbiA family.</text>
</comment>